<reference evidence="3 4" key="1">
    <citation type="submission" date="2016-11" db="EMBL/GenBank/DDBJ databases">
        <title>Complete genome sequence of Sulfitobacter sp. AM1-D1, a toxic bacteria associated with marine dinoflagellate Alexandrium minutum in East China Sea.</title>
        <authorList>
            <person name="Yang Q."/>
            <person name="Zhang X."/>
            <person name="Tian X."/>
        </authorList>
    </citation>
    <scope>NUCLEOTIDE SEQUENCE [LARGE SCALE GENOMIC DNA]</scope>
    <source>
        <strain evidence="3 4">AM1-D1</strain>
    </source>
</reference>
<dbReference type="EMBL" id="CP018076">
    <property type="protein sequence ID" value="APE45420.1"/>
    <property type="molecule type" value="Genomic_DNA"/>
</dbReference>
<evidence type="ECO:0000256" key="1">
    <source>
        <dbReference type="SAM" id="MobiDB-lite"/>
    </source>
</evidence>
<organism evidence="3 4">
    <name type="scientific">Sulfitobacter alexandrii</name>
    <dbReference type="NCBI Taxonomy" id="1917485"/>
    <lineage>
        <taxon>Bacteria</taxon>
        <taxon>Pseudomonadati</taxon>
        <taxon>Pseudomonadota</taxon>
        <taxon>Alphaproteobacteria</taxon>
        <taxon>Rhodobacterales</taxon>
        <taxon>Roseobacteraceae</taxon>
        <taxon>Sulfitobacter</taxon>
    </lineage>
</organism>
<feature type="domain" description="YhdP central" evidence="2">
    <location>
        <begin position="348"/>
        <end position="778"/>
    </location>
</feature>
<dbReference type="AlphaFoldDB" id="A0A1J0WM34"/>
<feature type="region of interest" description="Disordered" evidence="1">
    <location>
        <begin position="1058"/>
        <end position="1095"/>
    </location>
</feature>
<evidence type="ECO:0000313" key="3">
    <source>
        <dbReference type="EMBL" id="APE45420.1"/>
    </source>
</evidence>
<dbReference type="STRING" id="1917485.BOO69_10505"/>
<dbReference type="InterPro" id="IPR025263">
    <property type="entry name" value="YhdP_central"/>
</dbReference>
<sequence>MVLLTLAAGALVGAVWLSMGQPLRAPGWLQERIETRIARELPDVRVSLGEVELVVEEGWFPRVRLRNVEIDTPEGAEILRLTEFKTGFALRPLLDGVVQPQSISISGVVVTLRRDAEGRVALSAGLGPGSFSREAATLPQLIAQLDDVLQRPALRALAEADLRAVTLQFDDLRAGRSWTIDGGRLLLSREDGMLRLTADLALLSGGSGAATLSANYASRIGQTAADFGVSFEGVSAADIATQGPAFAWLGVLRAPISGSVRSGLNQSGTFEPLNATLQIGAGVVQPNPQTRPIPFDGAQSYFSYDPAEALLRFADVRLRSKWVSAESSGSAALGLTPDGKLNDLVGQFTIRDLRANPDDIYDAPVGLAETDVDFRLRLNPFRLELGRMQISDQGRTLLLDGTMSARLDGWRVALDGRMDGLSPDRLLELWPRGLKTKTRDWLVENVHGGEVSNLDLAFRLTPDAAPQTYVAFDYAKADVRFLKTMPPLTGGKGHFSLLDNRLVVAVDAATVAADAGGAVRIDNSSFIIPDVRVKDGPPAVIRLKTESSITAALSLLNREPLSVMDKANLPVDLARGRAALKGQIALPLQKGTEDQVVFDFTGTLRDLGSEVLIRDRALRTQTLDLTVDNERVILSGAGSLDGIGFDGSFVQPIGPDAGASGLRADVSLNQEALETFGIALPPGTVSGEAPARIEVDLPKGGAPQFDLQSDLAGLRLSVPQLGWGKAAGTSGRLRVSGRLGAVPAVDRLSLTAAGLTAEGAVDLREGGALDRVRFDTLRAGDWLDAAVDVVGQGPGNPVQLVIRGGLLDLRSAELGGGQGGGTGPGTSMQVRLDRLQITDTIALTDMQGAFGTGGGLDGSFRARLNGGTPVEGRVLPQNGRSAVRLVSSDAGGVLRSAGLLRQVVGGELSLTLLPVGSGGAFDGSLDVTDVRIKDAPGIAALVNSISVVGLINELNGDGIYFDEVEGRFRLTPNRLTLTEASAVGASMGLSMDGIYALDSGTIDMQGVITPVYLLNGIGSVLTRKGEGLIGFNYTLTGPAKQPSVGVNPLSALTPGMFRDIFRRPPPEVPRAPGRPRAPDPAPQPQNPVVRSTPGR</sequence>
<keyword evidence="4" id="KW-1185">Reference proteome</keyword>
<evidence type="ECO:0000259" key="2">
    <source>
        <dbReference type="Pfam" id="PF13116"/>
    </source>
</evidence>
<evidence type="ECO:0000313" key="4">
    <source>
        <dbReference type="Proteomes" id="UP000181897"/>
    </source>
</evidence>
<accession>A0A1J0WM34</accession>
<name>A0A1J0WM34_9RHOB</name>
<gene>
    <name evidence="3" type="ORF">BOO69_10505</name>
</gene>
<protein>
    <recommendedName>
        <fullName evidence="2">YhdP central domain-containing protein</fullName>
    </recommendedName>
</protein>
<dbReference type="KEGG" id="suam:BOO69_10505"/>
<proteinExistence type="predicted"/>
<dbReference type="Proteomes" id="UP000181897">
    <property type="component" value="Chromosome"/>
</dbReference>
<dbReference type="Pfam" id="PF13116">
    <property type="entry name" value="YhdP"/>
    <property type="match status" value="1"/>
</dbReference>